<dbReference type="InterPro" id="IPR012292">
    <property type="entry name" value="Globin/Proto"/>
</dbReference>
<feature type="coiled-coil region" evidence="2">
    <location>
        <begin position="546"/>
        <end position="573"/>
    </location>
</feature>
<dbReference type="Gene3D" id="1.10.287.950">
    <property type="entry name" value="Methyl-accepting chemotaxis protein"/>
    <property type="match status" value="1"/>
</dbReference>
<dbReference type="CDD" id="cd01068">
    <property type="entry name" value="globin_sensor"/>
    <property type="match status" value="1"/>
</dbReference>
<reference evidence="3" key="1">
    <citation type="journal article" date="2020" name="mSystems">
        <title>Genome- and Community-Level Interaction Insights into Carbon Utilization and Element Cycling Functions of Hydrothermarchaeota in Hydrothermal Sediment.</title>
        <authorList>
            <person name="Zhou Z."/>
            <person name="Liu Y."/>
            <person name="Xu W."/>
            <person name="Pan J."/>
            <person name="Luo Z.H."/>
            <person name="Li M."/>
        </authorList>
    </citation>
    <scope>NUCLEOTIDE SEQUENCE [LARGE SCALE GENOMIC DNA]</scope>
    <source>
        <strain evidence="3">SpSt-222</strain>
    </source>
</reference>
<proteinExistence type="predicted"/>
<keyword evidence="2" id="KW-0175">Coiled coil</keyword>
<dbReference type="PANTHER" id="PTHR32089:SF112">
    <property type="entry name" value="LYSOZYME-LIKE PROTEIN-RELATED"/>
    <property type="match status" value="1"/>
</dbReference>
<dbReference type="Pfam" id="PF00015">
    <property type="entry name" value="MCPsignal"/>
    <property type="match status" value="1"/>
</dbReference>
<dbReference type="GO" id="GO:0016020">
    <property type="term" value="C:membrane"/>
    <property type="evidence" value="ECO:0007669"/>
    <property type="project" value="InterPro"/>
</dbReference>
<gene>
    <name evidence="3" type="ORF">ENP47_02115</name>
</gene>
<protein>
    <submittedName>
        <fullName evidence="3">Globin-coupled sensor protein</fullName>
    </submittedName>
</protein>
<dbReference type="PROSITE" id="PS50111">
    <property type="entry name" value="CHEMOTAXIS_TRANSDUC_2"/>
    <property type="match status" value="1"/>
</dbReference>
<dbReference type="Gene3D" id="1.10.490.10">
    <property type="entry name" value="Globins"/>
    <property type="match status" value="1"/>
</dbReference>
<name>A0A7C1G621_THERO</name>
<accession>A0A7C1G621</accession>
<evidence type="ECO:0000256" key="2">
    <source>
        <dbReference type="SAM" id="Coils"/>
    </source>
</evidence>
<dbReference type="SMART" id="SM00283">
    <property type="entry name" value="MA"/>
    <property type="match status" value="1"/>
</dbReference>
<organism evidence="3">
    <name type="scientific">Thermomicrobium roseum</name>
    <dbReference type="NCBI Taxonomy" id="500"/>
    <lineage>
        <taxon>Bacteria</taxon>
        <taxon>Pseudomonadati</taxon>
        <taxon>Thermomicrobiota</taxon>
        <taxon>Thermomicrobia</taxon>
        <taxon>Thermomicrobiales</taxon>
        <taxon>Thermomicrobiaceae</taxon>
        <taxon>Thermomicrobium</taxon>
    </lineage>
</organism>
<sequence length="605" mass="66948">MGNHDHRAVRDLAAAVRITSAGVRQRVAFLGLTERERQELARMAPWAERVADRIAQRFYDFQFSFEPTRRFFERYAQSRGITLAELRRRLERTQAEYFREIFIAARDGYDLGYFGRRLRIGAQHNVIDLPMKWYVGSYGRYLDLVRAELRRSFPLQPWRWWRVERALAKVFNLDQQAVVDAFFFEFLDAVGFDLASVVPERPEDDLSDCYRELKATVREAVASLQRATDLAITASERLGATSRSLTHAAAEATQAVQVVSKGAIRQSEYLQAAEQAVEEVQRAVADIARGAGEQQQALRRLTELAQALAAHIQAVTAAAEDGVVASQRNVEEAQVGGETVRRAITSLRRSGEGMRQVSTRVEEMAHLSRSITQMVEAVDELARQTNLLALNAAIEAARAGEAGKGFAVVAEEVRKLAERSSTTTQEIRGLVEQILRTLNDVVAVTSAGVREVEEGVTLAAEAESALQRLMASAQDIGQRMSAIGTTSATMARAKEEVVAEIERVARVVEGHTAATEEVAATLSRVAHQVREVAAGSRETSSAAEALAVLVEQLHAETEQLNDMTARIDEAAQQLARVAGSFRPLEERSDVLVTRRTIREAVAQPV</sequence>
<dbReference type="AlphaFoldDB" id="A0A7C1G621"/>
<dbReference type="GO" id="GO:0019825">
    <property type="term" value="F:oxygen binding"/>
    <property type="evidence" value="ECO:0007669"/>
    <property type="project" value="InterPro"/>
</dbReference>
<evidence type="ECO:0000256" key="1">
    <source>
        <dbReference type="ARBA" id="ARBA00023224"/>
    </source>
</evidence>
<dbReference type="PANTHER" id="PTHR32089">
    <property type="entry name" value="METHYL-ACCEPTING CHEMOTAXIS PROTEIN MCPB"/>
    <property type="match status" value="1"/>
</dbReference>
<dbReference type="InterPro" id="IPR039379">
    <property type="entry name" value="Protoglobin_sensor_dom"/>
</dbReference>
<dbReference type="InterPro" id="IPR044398">
    <property type="entry name" value="Globin-sensor_dom"/>
</dbReference>
<dbReference type="GO" id="GO:0007165">
    <property type="term" value="P:signal transduction"/>
    <property type="evidence" value="ECO:0007669"/>
    <property type="project" value="UniProtKB-KW"/>
</dbReference>
<dbReference type="GO" id="GO:0020037">
    <property type="term" value="F:heme binding"/>
    <property type="evidence" value="ECO:0007669"/>
    <property type="project" value="InterPro"/>
</dbReference>
<dbReference type="SUPFAM" id="SSF58104">
    <property type="entry name" value="Methyl-accepting chemotaxis protein (MCP) signaling domain"/>
    <property type="match status" value="1"/>
</dbReference>
<dbReference type="EMBL" id="DSJL01000006">
    <property type="protein sequence ID" value="HEF64393.1"/>
    <property type="molecule type" value="Genomic_DNA"/>
</dbReference>
<dbReference type="InterPro" id="IPR004089">
    <property type="entry name" value="MCPsignal_dom"/>
</dbReference>
<dbReference type="SUPFAM" id="SSF46458">
    <property type="entry name" value="Globin-like"/>
    <property type="match status" value="1"/>
</dbReference>
<keyword evidence="1" id="KW-0807">Transducer</keyword>
<evidence type="ECO:0000313" key="3">
    <source>
        <dbReference type="EMBL" id="HEF64393.1"/>
    </source>
</evidence>
<dbReference type="InterPro" id="IPR009050">
    <property type="entry name" value="Globin-like_sf"/>
</dbReference>
<dbReference type="Pfam" id="PF11563">
    <property type="entry name" value="Protoglobin"/>
    <property type="match status" value="1"/>
</dbReference>
<comment type="caution">
    <text evidence="3">The sequence shown here is derived from an EMBL/GenBank/DDBJ whole genome shotgun (WGS) entry which is preliminary data.</text>
</comment>